<gene>
    <name evidence="3" type="ORF">U6C28_23340</name>
</gene>
<feature type="domain" description="AB hydrolase-1" evidence="2">
    <location>
        <begin position="30"/>
        <end position="258"/>
    </location>
</feature>
<organism evidence="3 4">
    <name type="scientific">Lysinibacillus irui</name>
    <dbReference type="NCBI Taxonomy" id="2998077"/>
    <lineage>
        <taxon>Bacteria</taxon>
        <taxon>Bacillati</taxon>
        <taxon>Bacillota</taxon>
        <taxon>Bacilli</taxon>
        <taxon>Bacillales</taxon>
        <taxon>Bacillaceae</taxon>
        <taxon>Lysinibacillus</taxon>
    </lineage>
</organism>
<dbReference type="RefSeq" id="WP_322611449.1">
    <property type="nucleotide sequence ID" value="NZ_JAXLNX010000008.1"/>
</dbReference>
<dbReference type="EMBL" id="JAXUIA010000025">
    <property type="protein sequence ID" value="MEA0979219.1"/>
    <property type="molecule type" value="Genomic_DNA"/>
</dbReference>
<dbReference type="InterPro" id="IPR029058">
    <property type="entry name" value="AB_hydrolase_fold"/>
</dbReference>
<evidence type="ECO:0000313" key="4">
    <source>
        <dbReference type="Proteomes" id="UP001289615"/>
    </source>
</evidence>
<dbReference type="Pfam" id="PF00561">
    <property type="entry name" value="Abhydrolase_1"/>
    <property type="match status" value="1"/>
</dbReference>
<keyword evidence="4" id="KW-1185">Reference proteome</keyword>
<name>A0ABU5NTD5_9BACI</name>
<dbReference type="GO" id="GO:0016787">
    <property type="term" value="F:hydrolase activity"/>
    <property type="evidence" value="ECO:0007669"/>
    <property type="project" value="UniProtKB-KW"/>
</dbReference>
<dbReference type="SUPFAM" id="SSF53474">
    <property type="entry name" value="alpha/beta-Hydrolases"/>
    <property type="match status" value="1"/>
</dbReference>
<dbReference type="Gene3D" id="3.40.50.1820">
    <property type="entry name" value="alpha/beta hydrolase"/>
    <property type="match status" value="1"/>
</dbReference>
<dbReference type="InterPro" id="IPR050266">
    <property type="entry name" value="AB_hydrolase_sf"/>
</dbReference>
<dbReference type="PRINTS" id="PR00111">
    <property type="entry name" value="ABHYDROLASE"/>
</dbReference>
<accession>A0ABU5NTD5</accession>
<sequence>MTQRLTTASGHFVSVGGNVNLYVEDVGEGKPVVFIHGLPVGQAMYEYQRNVLPFKGIRYIGIDLRGFGKSDRPLNGYSYNQFADDIRRVFEQLEIKNATLVGFSMGGAIAVRYMARHQGYGVSKMVLASAATPLFTQRSDYPYGLPVEVMESLIEAAQQDRPQLIEDFNSTLFHQKPSQAFIDWYNRMSLDTDPVAFAMSLKCLAYEDSREELNQIHVPVCIFQGKNDTMPFEPQIKGFPNAEIIVFEESGHGLVFEEKEKFNAEILKFVQA</sequence>
<evidence type="ECO:0000259" key="2">
    <source>
        <dbReference type="Pfam" id="PF00561"/>
    </source>
</evidence>
<keyword evidence="1 3" id="KW-0378">Hydrolase</keyword>
<dbReference type="PANTHER" id="PTHR43798:SF31">
    <property type="entry name" value="AB HYDROLASE SUPERFAMILY PROTEIN YCLE"/>
    <property type="match status" value="1"/>
</dbReference>
<proteinExistence type="predicted"/>
<comment type="caution">
    <text evidence="3">The sequence shown here is derived from an EMBL/GenBank/DDBJ whole genome shotgun (WGS) entry which is preliminary data.</text>
</comment>
<protein>
    <submittedName>
        <fullName evidence="3">Alpha/beta hydrolase</fullName>
    </submittedName>
</protein>
<dbReference type="InterPro" id="IPR000073">
    <property type="entry name" value="AB_hydrolase_1"/>
</dbReference>
<evidence type="ECO:0000256" key="1">
    <source>
        <dbReference type="ARBA" id="ARBA00022801"/>
    </source>
</evidence>
<dbReference type="PANTHER" id="PTHR43798">
    <property type="entry name" value="MONOACYLGLYCEROL LIPASE"/>
    <property type="match status" value="1"/>
</dbReference>
<dbReference type="Proteomes" id="UP001289615">
    <property type="component" value="Unassembled WGS sequence"/>
</dbReference>
<evidence type="ECO:0000313" key="3">
    <source>
        <dbReference type="EMBL" id="MEA0979219.1"/>
    </source>
</evidence>
<reference evidence="3 4" key="1">
    <citation type="submission" date="2023-12" db="EMBL/GenBank/DDBJ databases">
        <title>Genome comparison identifies genes involved in endophytic behavior of Lysinibacillus irui and provides insights into its role as a plant-growth promoting bacterium.</title>
        <authorList>
            <person name="Hilario S."/>
            <person name="Matos I."/>
            <person name="Goncalves M.F.M."/>
            <person name="Pardo C.A."/>
            <person name="Santos M.J."/>
        </authorList>
    </citation>
    <scope>NUCLEOTIDE SEQUENCE [LARGE SCALE GENOMIC DNA]</scope>
    <source>
        <strain evidence="3 4">B3</strain>
    </source>
</reference>